<dbReference type="Proteomes" id="UP000030832">
    <property type="component" value="Unassembled WGS sequence"/>
</dbReference>
<organism evidence="1 2">
    <name type="scientific">Halalkalibacter okhensis</name>
    <dbReference type="NCBI Taxonomy" id="333138"/>
    <lineage>
        <taxon>Bacteria</taxon>
        <taxon>Bacillati</taxon>
        <taxon>Bacillota</taxon>
        <taxon>Bacilli</taxon>
        <taxon>Bacillales</taxon>
        <taxon>Bacillaceae</taxon>
        <taxon>Halalkalibacter</taxon>
    </lineage>
</organism>
<gene>
    <name evidence="1" type="ORF">LQ50_12830</name>
</gene>
<dbReference type="OrthoDB" id="5019413at2"/>
<name>A0A0B0IJW0_9BACI</name>
<proteinExistence type="predicted"/>
<evidence type="ECO:0000313" key="2">
    <source>
        <dbReference type="Proteomes" id="UP000030832"/>
    </source>
</evidence>
<comment type="caution">
    <text evidence="1">The sequence shown here is derived from an EMBL/GenBank/DDBJ whole genome shotgun (WGS) entry which is preliminary data.</text>
</comment>
<reference evidence="1 2" key="1">
    <citation type="submission" date="2014-09" db="EMBL/GenBank/DDBJ databases">
        <title>Genome sequencing and annotation of Bacillus Okhensis strain Kh10-101T.</title>
        <authorList>
            <person name="Prakash J.S."/>
        </authorList>
    </citation>
    <scope>NUCLEOTIDE SEQUENCE [LARGE SCALE GENOMIC DNA]</scope>
    <source>
        <strain evidence="2">Kh10-101T</strain>
    </source>
</reference>
<accession>A0A0B0IJW0</accession>
<sequence>MTVIFVTGLLGVGTSSASEQLEKQGYNVVDTDYGYIKEVTNREMVERIWDAEKIAQLLERIGYYYRHDL</sequence>
<dbReference type="EMBL" id="JRJU01000014">
    <property type="protein sequence ID" value="KHF39936.1"/>
    <property type="molecule type" value="Genomic_DNA"/>
</dbReference>
<evidence type="ECO:0000313" key="1">
    <source>
        <dbReference type="EMBL" id="KHF39936.1"/>
    </source>
</evidence>
<dbReference type="RefSeq" id="WP_034629482.1">
    <property type="nucleotide sequence ID" value="NZ_JRJU01000014.1"/>
</dbReference>
<dbReference type="STRING" id="333138.LQ50_12830"/>
<keyword evidence="2" id="KW-1185">Reference proteome</keyword>
<dbReference type="AlphaFoldDB" id="A0A0B0IJW0"/>
<protein>
    <submittedName>
        <fullName evidence="1">Uncharacterized protein</fullName>
    </submittedName>
</protein>